<feature type="domain" description="PAZ" evidence="3">
    <location>
        <begin position="241"/>
        <end position="355"/>
    </location>
</feature>
<dbReference type="SUPFAM" id="SSF53098">
    <property type="entry name" value="Ribonuclease H-like"/>
    <property type="match status" value="1"/>
</dbReference>
<comment type="similarity">
    <text evidence="1">Belongs to the argonaute family.</text>
</comment>
<dbReference type="PROSITE" id="PS50822">
    <property type="entry name" value="PIWI"/>
    <property type="match status" value="1"/>
</dbReference>
<dbReference type="InterPro" id="IPR036085">
    <property type="entry name" value="PAZ_dom_sf"/>
</dbReference>
<dbReference type="AlphaFoldDB" id="A0A914I656"/>
<dbReference type="Gene3D" id="3.40.50.2300">
    <property type="match status" value="1"/>
</dbReference>
<proteinExistence type="inferred from homology"/>
<dbReference type="Gene3D" id="3.30.420.10">
    <property type="entry name" value="Ribonuclease H-like superfamily/Ribonuclease H"/>
    <property type="match status" value="1"/>
</dbReference>
<reference evidence="6" key="1">
    <citation type="submission" date="2022-11" db="UniProtKB">
        <authorList>
            <consortium name="WormBaseParasite"/>
        </authorList>
    </citation>
    <scope>IDENTIFICATION</scope>
</reference>
<keyword evidence="5" id="KW-1185">Reference proteome</keyword>
<dbReference type="PANTHER" id="PTHR22891">
    <property type="entry name" value="EUKARYOTIC TRANSLATION INITIATION FACTOR 2C"/>
    <property type="match status" value="1"/>
</dbReference>
<protein>
    <submittedName>
        <fullName evidence="6">Piwi domain-containing protein</fullName>
    </submittedName>
</protein>
<dbReference type="PROSITE" id="PS50821">
    <property type="entry name" value="PAZ"/>
    <property type="match status" value="1"/>
</dbReference>
<dbReference type="Pfam" id="PF02170">
    <property type="entry name" value="PAZ"/>
    <property type="match status" value="1"/>
</dbReference>
<dbReference type="GO" id="GO:0003723">
    <property type="term" value="F:RNA binding"/>
    <property type="evidence" value="ECO:0007669"/>
    <property type="project" value="InterPro"/>
</dbReference>
<dbReference type="InterPro" id="IPR036397">
    <property type="entry name" value="RNaseH_sf"/>
</dbReference>
<feature type="region of interest" description="Disordered" evidence="2">
    <location>
        <begin position="63"/>
        <end position="84"/>
    </location>
</feature>
<evidence type="ECO:0000259" key="3">
    <source>
        <dbReference type="PROSITE" id="PS50821"/>
    </source>
</evidence>
<dbReference type="WBParaSite" id="Gr19_v10_g6979.t1">
    <property type="protein sequence ID" value="Gr19_v10_g6979.t1"/>
    <property type="gene ID" value="Gr19_v10_g6979"/>
</dbReference>
<evidence type="ECO:0000313" key="6">
    <source>
        <dbReference type="WBParaSite" id="Gr19_v10_g6979.t1"/>
    </source>
</evidence>
<dbReference type="Proteomes" id="UP000887572">
    <property type="component" value="Unplaced"/>
</dbReference>
<evidence type="ECO:0000259" key="4">
    <source>
        <dbReference type="PROSITE" id="PS50822"/>
    </source>
</evidence>
<evidence type="ECO:0000313" key="5">
    <source>
        <dbReference type="Proteomes" id="UP000887572"/>
    </source>
</evidence>
<dbReference type="CDD" id="cd02846">
    <property type="entry name" value="PAZ_argonaute_like"/>
    <property type="match status" value="1"/>
</dbReference>
<dbReference type="SMART" id="SM00950">
    <property type="entry name" value="Piwi"/>
    <property type="match status" value="1"/>
</dbReference>
<name>A0A914I656_GLORO</name>
<dbReference type="InterPro" id="IPR003100">
    <property type="entry name" value="PAZ_dom"/>
</dbReference>
<sequence>MATQREDEIQLPQKINNDHEFRPIGPVGVLINAFELNLREAPEKVHQHELRFEEEFIKTGKMGKDPHLETRELARGPRNDESKETRRELHCYDCALLLYSIRRLMRNGEAREFFIPSDSLRGLSDRSRSYLSRGCERIKAFLMATEEVEVRNVHITEPGGDRSVCQFLEVLSTQRMHDKNRHVVFGNRMFEKNSVVALQGDPRICKEGMQKNVRFVGDNPQHSKPIIQLDAKKSAFFPAISLIEFVGNFINSNANHIENDFSRPGAMPMINKQIKGLSVYTTHLPETQASFCASGLTERRTSEITFMVEGREMNLMHYYEKKYNLHLRFPRLPCVIQRRGSRESFFPMEVLQIIDCQRVPLEKQTPKLTEQMIRKCQVLPIDLPRGIKTQRDMGMIQSENPFFHAHKVHVETNMMQAEAQHLYPPALAFSAPNEQLEPNTRGVLDFRLAERGQPMSRRYAAPCEFPKVWAVVIVQNAVRINQCRQFCESLIKCARARGVQMEMPPRVVDLEDTSLESIREQFSFYSKHRCQFILFFAHGKDSGHAGDVHHMFKLQEVEHGVLTQHVSPKIMDKAIGRQGAIMVLDNIMLKMNLKMGGANYDICAAQAFKQANGIRHDIVSEQWLGTKRMFFGLDMSHAPPQSLFERNTGKAPAIPTIVGMAYTISTKHMLKLNGTYWMQQPREATMMATPMVNAVKEALITFDGLNGCFPEHIFVFRGGASDGEYKKVALYEGGAFETAFTELLNERKMAKRPILTMIVCQRNSNYRIIPKGVQPGGRAPEQNCQPGTVLDKRVMHSSLTEFLLVGHRTIQGTAQPLRCTVVVDTAEPRTKLGELEQITYALCYQHGICCSPTAVPGVLYSAGDLATRGRNNWRTSSGDGDTIKQFDLPPPGEADELRAEKQAQLDGQRAQYFAQVTERLRPSIPTKFWA</sequence>
<dbReference type="SMART" id="SM00949">
    <property type="entry name" value="PAZ"/>
    <property type="match status" value="1"/>
</dbReference>
<evidence type="ECO:0000256" key="2">
    <source>
        <dbReference type="SAM" id="MobiDB-lite"/>
    </source>
</evidence>
<dbReference type="SUPFAM" id="SSF101690">
    <property type="entry name" value="PAZ domain"/>
    <property type="match status" value="1"/>
</dbReference>
<dbReference type="Pfam" id="PF02171">
    <property type="entry name" value="Piwi"/>
    <property type="match status" value="1"/>
</dbReference>
<dbReference type="InterPro" id="IPR012337">
    <property type="entry name" value="RNaseH-like_sf"/>
</dbReference>
<evidence type="ECO:0000256" key="1">
    <source>
        <dbReference type="RuleBase" id="RU361178"/>
    </source>
</evidence>
<organism evidence="5 6">
    <name type="scientific">Globodera rostochiensis</name>
    <name type="common">Golden nematode worm</name>
    <name type="synonym">Heterodera rostochiensis</name>
    <dbReference type="NCBI Taxonomy" id="31243"/>
    <lineage>
        <taxon>Eukaryota</taxon>
        <taxon>Metazoa</taxon>
        <taxon>Ecdysozoa</taxon>
        <taxon>Nematoda</taxon>
        <taxon>Chromadorea</taxon>
        <taxon>Rhabditida</taxon>
        <taxon>Tylenchina</taxon>
        <taxon>Tylenchomorpha</taxon>
        <taxon>Tylenchoidea</taxon>
        <taxon>Heteroderidae</taxon>
        <taxon>Heteroderinae</taxon>
        <taxon>Globodera</taxon>
    </lineage>
</organism>
<feature type="domain" description="Piwi" evidence="4">
    <location>
        <begin position="533"/>
        <end position="874"/>
    </location>
</feature>
<accession>A0A914I656</accession>
<dbReference type="InterPro" id="IPR003165">
    <property type="entry name" value="Piwi"/>
</dbReference>
<dbReference type="Gene3D" id="2.170.260.10">
    <property type="entry name" value="paz domain"/>
    <property type="match status" value="1"/>
</dbReference>